<dbReference type="AlphaFoldDB" id="A0A484FE11"/>
<reference evidence="2" key="2">
    <citation type="journal article" date="2019" name="Mol. Plant Microbe Interact.">
        <title>Genome sequence resources for four phytopathogenic fungi from the Colletotrichum orbiculare species complex.</title>
        <authorList>
            <person name="Gan P."/>
            <person name="Tsushima A."/>
            <person name="Narusaka M."/>
            <person name="Narusaka Y."/>
            <person name="Takano Y."/>
            <person name="Kubo Y."/>
            <person name="Shirasu K."/>
        </authorList>
    </citation>
    <scope>GENOME REANNOTATION</scope>
    <source>
        <strain evidence="2">104-T / ATCC 96160 / CBS 514.97 / LARS 414 / MAFF 240422</strain>
    </source>
</reference>
<sequence length="81" mass="9410">MRRRIHDVSESEYREEDEVLARERWRLLGCCCQQEHCLAIVSPLAVMPACRSALLYSALLVKLLMRRPQAWPDGWGELGQL</sequence>
<name>A0A484FE11_COLOR</name>
<dbReference type="EMBL" id="AMCV02000038">
    <property type="protein sequence ID" value="TDZ15756.1"/>
    <property type="molecule type" value="Genomic_DNA"/>
</dbReference>
<comment type="caution">
    <text evidence="1">The sequence shown here is derived from an EMBL/GenBank/DDBJ whole genome shotgun (WGS) entry which is preliminary data.</text>
</comment>
<reference evidence="2" key="1">
    <citation type="journal article" date="2013" name="New Phytol.">
        <title>Comparative genomic and transcriptomic analyses reveal the hemibiotrophic stage shift of Colletotrichum fungi.</title>
        <authorList>
            <person name="Gan P."/>
            <person name="Ikeda K."/>
            <person name="Irieda H."/>
            <person name="Narusaka M."/>
            <person name="O'Connell R.J."/>
            <person name="Narusaka Y."/>
            <person name="Takano Y."/>
            <person name="Kubo Y."/>
            <person name="Shirasu K."/>
        </authorList>
    </citation>
    <scope>NUCLEOTIDE SEQUENCE [LARGE SCALE GENOMIC DNA]</scope>
    <source>
        <strain evidence="2">104-T / ATCC 96160 / CBS 514.97 / LARS 414 / MAFF 240422</strain>
    </source>
</reference>
<keyword evidence="2" id="KW-1185">Reference proteome</keyword>
<gene>
    <name evidence="1" type="ORF">Cob_v011151</name>
</gene>
<organism evidence="1 2">
    <name type="scientific">Colletotrichum orbiculare (strain 104-T / ATCC 96160 / CBS 514.97 / LARS 414 / MAFF 240422)</name>
    <name type="common">Cucumber anthracnose fungus</name>
    <name type="synonym">Colletotrichum lagenarium</name>
    <dbReference type="NCBI Taxonomy" id="1213857"/>
    <lineage>
        <taxon>Eukaryota</taxon>
        <taxon>Fungi</taxon>
        <taxon>Dikarya</taxon>
        <taxon>Ascomycota</taxon>
        <taxon>Pezizomycotina</taxon>
        <taxon>Sordariomycetes</taxon>
        <taxon>Hypocreomycetidae</taxon>
        <taxon>Glomerellales</taxon>
        <taxon>Glomerellaceae</taxon>
        <taxon>Colletotrichum</taxon>
        <taxon>Colletotrichum orbiculare species complex</taxon>
    </lineage>
</organism>
<accession>A0A484FE11</accession>
<evidence type="ECO:0000313" key="2">
    <source>
        <dbReference type="Proteomes" id="UP000014480"/>
    </source>
</evidence>
<protein>
    <submittedName>
        <fullName evidence="1">Uncharacterized protein</fullName>
    </submittedName>
</protein>
<proteinExistence type="predicted"/>
<dbReference type="Proteomes" id="UP000014480">
    <property type="component" value="Unassembled WGS sequence"/>
</dbReference>
<evidence type="ECO:0000313" key="1">
    <source>
        <dbReference type="EMBL" id="TDZ15756.1"/>
    </source>
</evidence>